<proteinExistence type="inferred from homology"/>
<dbReference type="PANTHER" id="PTHR42893">
    <property type="entry name" value="PROTEIN DETOXIFICATION 44, CHLOROPLASTIC-RELATED"/>
    <property type="match status" value="1"/>
</dbReference>
<dbReference type="GO" id="GO:0005886">
    <property type="term" value="C:plasma membrane"/>
    <property type="evidence" value="ECO:0007669"/>
    <property type="project" value="TreeGrafter"/>
</dbReference>
<evidence type="ECO:0000256" key="2">
    <source>
        <dbReference type="ARBA" id="ARBA00010199"/>
    </source>
</evidence>
<accession>A0AAP3UZY8</accession>
<keyword evidence="5 6" id="KW-0472">Membrane</keyword>
<dbReference type="InterPro" id="IPR044644">
    <property type="entry name" value="DinF-like"/>
</dbReference>
<evidence type="ECO:0000256" key="3">
    <source>
        <dbReference type="ARBA" id="ARBA00022692"/>
    </source>
</evidence>
<feature type="transmembrane region" description="Helical" evidence="6">
    <location>
        <begin position="351"/>
        <end position="372"/>
    </location>
</feature>
<evidence type="ECO:0000313" key="8">
    <source>
        <dbReference type="Proteomes" id="UP001301140"/>
    </source>
</evidence>
<dbReference type="AlphaFoldDB" id="A0AAP3UZY8"/>
<dbReference type="RefSeq" id="WP_327787814.1">
    <property type="nucleotide sequence ID" value="NZ_JARGEQ010000016.1"/>
</dbReference>
<keyword evidence="3 6" id="KW-0812">Transmembrane</keyword>
<dbReference type="PANTHER" id="PTHR42893:SF46">
    <property type="entry name" value="PROTEIN DETOXIFICATION 44, CHLOROPLASTIC"/>
    <property type="match status" value="1"/>
</dbReference>
<dbReference type="InterPro" id="IPR002528">
    <property type="entry name" value="MATE_fam"/>
</dbReference>
<protein>
    <submittedName>
        <fullName evidence="7">MATE family efflux transporter</fullName>
    </submittedName>
</protein>
<feature type="transmembrane region" description="Helical" evidence="6">
    <location>
        <begin position="307"/>
        <end position="331"/>
    </location>
</feature>
<gene>
    <name evidence="7" type="ORF">PZ740_03250</name>
</gene>
<comment type="similarity">
    <text evidence="2">Belongs to the multi antimicrobial extrusion (MATE) (TC 2.A.66.1) family.</text>
</comment>
<evidence type="ECO:0000313" key="7">
    <source>
        <dbReference type="EMBL" id="MDF1585398.1"/>
    </source>
</evidence>
<dbReference type="Proteomes" id="UP001301140">
    <property type="component" value="Unassembled WGS sequence"/>
</dbReference>
<evidence type="ECO:0000256" key="6">
    <source>
        <dbReference type="SAM" id="Phobius"/>
    </source>
</evidence>
<comment type="subcellular location">
    <subcellularLocation>
        <location evidence="1">Membrane</location>
        <topology evidence="1">Multi-pass membrane protein</topology>
    </subcellularLocation>
</comment>
<feature type="transmembrane region" description="Helical" evidence="6">
    <location>
        <begin position="12"/>
        <end position="36"/>
    </location>
</feature>
<reference evidence="7 8" key="1">
    <citation type="submission" date="2023-03" db="EMBL/GenBank/DDBJ databases">
        <title>YIM 152171 draft genome.</title>
        <authorList>
            <person name="Yang Z."/>
        </authorList>
    </citation>
    <scope>NUCLEOTIDE SEQUENCE [LARGE SCALE GENOMIC DNA]</scope>
    <source>
        <strain evidence="7 8">YIM 152171</strain>
    </source>
</reference>
<keyword evidence="8" id="KW-1185">Reference proteome</keyword>
<organism evidence="7 8">
    <name type="scientific">Marinimicrococcus flavescens</name>
    <dbReference type="NCBI Taxonomy" id="3031815"/>
    <lineage>
        <taxon>Bacteria</taxon>
        <taxon>Pseudomonadati</taxon>
        <taxon>Pseudomonadota</taxon>
        <taxon>Alphaproteobacteria</taxon>
        <taxon>Geminicoccales</taxon>
        <taxon>Geminicoccaceae</taxon>
        <taxon>Marinimicrococcus</taxon>
    </lineage>
</organism>
<dbReference type="CDD" id="cd13136">
    <property type="entry name" value="MATE_DinF_like"/>
    <property type="match status" value="1"/>
</dbReference>
<feature type="transmembrane region" description="Helical" evidence="6">
    <location>
        <begin position="159"/>
        <end position="180"/>
    </location>
</feature>
<dbReference type="NCBIfam" id="TIGR00797">
    <property type="entry name" value="matE"/>
    <property type="match status" value="1"/>
</dbReference>
<dbReference type="GO" id="GO:0042910">
    <property type="term" value="F:xenobiotic transmembrane transporter activity"/>
    <property type="evidence" value="ECO:0007669"/>
    <property type="project" value="InterPro"/>
</dbReference>
<name>A0AAP3UZY8_9PROT</name>
<dbReference type="EMBL" id="JARGEQ010000016">
    <property type="protein sequence ID" value="MDF1585398.1"/>
    <property type="molecule type" value="Genomic_DNA"/>
</dbReference>
<keyword evidence="4 6" id="KW-1133">Transmembrane helix</keyword>
<feature type="transmembrane region" description="Helical" evidence="6">
    <location>
        <begin position="134"/>
        <end position="152"/>
    </location>
</feature>
<evidence type="ECO:0000256" key="1">
    <source>
        <dbReference type="ARBA" id="ARBA00004141"/>
    </source>
</evidence>
<feature type="transmembrane region" description="Helical" evidence="6">
    <location>
        <begin position="186"/>
        <end position="206"/>
    </location>
</feature>
<feature type="transmembrane region" description="Helical" evidence="6">
    <location>
        <begin position="384"/>
        <end position="402"/>
    </location>
</feature>
<sequence length="438" mass="45782">MSNARRDSWRLAWPLVLSNLSVPLLGMVDTAVVGHLPDPAQLGAVALGASVASMLYFAFGFLRMGTTALAAQALGGADADELRAVLLRGLGVALAIGLVIVATAPLAVTAGLAIFAPGVEIAPSFEAYVRLRLLGAPAALAGFVLVGWLLGLQDSRRPLALMLATNGLNALLDVLLVFGLGMAADGVALATAISDYAGLAIGLLILRPAWRRLGGGLPPRAAVLRRERFLRLFRVNRDIFMRSLMLEAAFTTFAALSSRQGELVLAANAVLKTFFTLASFGLDGFAHAAEAMVGRAVGARDRPGFKAAVQAGFVNGALLSVGLAVLLWLGGGLLIGLLTSLEPVRALALVYLPYAAILPLVAVWAFLWDGVFFGATRTAELRNAMILALLVFLAAALALPPLLGNHGLWLALLLFLGARGLFLGLSYRRAGEAFAFPS</sequence>
<comment type="caution">
    <text evidence="7">The sequence shown here is derived from an EMBL/GenBank/DDBJ whole genome shotgun (WGS) entry which is preliminary data.</text>
</comment>
<evidence type="ECO:0000256" key="5">
    <source>
        <dbReference type="ARBA" id="ARBA00023136"/>
    </source>
</evidence>
<evidence type="ECO:0000256" key="4">
    <source>
        <dbReference type="ARBA" id="ARBA00022989"/>
    </source>
</evidence>
<feature type="transmembrane region" description="Helical" evidence="6">
    <location>
        <begin position="408"/>
        <end position="427"/>
    </location>
</feature>
<feature type="transmembrane region" description="Helical" evidence="6">
    <location>
        <begin position="92"/>
        <end position="114"/>
    </location>
</feature>
<dbReference type="Pfam" id="PF01554">
    <property type="entry name" value="MatE"/>
    <property type="match status" value="2"/>
</dbReference>
<dbReference type="GO" id="GO:0015297">
    <property type="term" value="F:antiporter activity"/>
    <property type="evidence" value="ECO:0007669"/>
    <property type="project" value="InterPro"/>
</dbReference>
<feature type="transmembrane region" description="Helical" evidence="6">
    <location>
        <begin position="42"/>
        <end position="62"/>
    </location>
</feature>